<evidence type="ECO:0000313" key="9">
    <source>
        <dbReference type="EnsemblPlants" id="QL08p031298:mrna"/>
    </source>
</evidence>
<dbReference type="AlphaFoldDB" id="A0A7N2MAK6"/>
<keyword evidence="3" id="KW-0812">Transmembrane</keyword>
<evidence type="ECO:0000256" key="5">
    <source>
        <dbReference type="ARBA" id="ARBA00022989"/>
    </source>
</evidence>
<dbReference type="PANTHER" id="PTHR46204:SF30">
    <property type="entry name" value="CHITIN ELICITOR RECEPTOR KINASE 1"/>
    <property type="match status" value="1"/>
</dbReference>
<dbReference type="EMBL" id="LRBV02000008">
    <property type="status" value="NOT_ANNOTATED_CDS"/>
    <property type="molecule type" value="Genomic_DNA"/>
</dbReference>
<dbReference type="Pfam" id="PF23472">
    <property type="entry name" value="LysM2_CERK1_LYK3_4_5"/>
    <property type="match status" value="3"/>
</dbReference>
<keyword evidence="5" id="KW-1133">Transmembrane helix</keyword>
<dbReference type="Gene3D" id="3.10.350.10">
    <property type="entry name" value="LysM domain"/>
    <property type="match status" value="1"/>
</dbReference>
<evidence type="ECO:0000256" key="4">
    <source>
        <dbReference type="ARBA" id="ARBA00022729"/>
    </source>
</evidence>
<dbReference type="InterPro" id="IPR056562">
    <property type="entry name" value="LysM2_CERK1_LYK3_4_5"/>
</dbReference>
<dbReference type="PANTHER" id="PTHR46204">
    <property type="entry name" value="CHITIN ELICITOR RECEPTOR KINASE 1-RELATED"/>
    <property type="match status" value="1"/>
</dbReference>
<dbReference type="CDD" id="cd00118">
    <property type="entry name" value="LysM"/>
    <property type="match status" value="1"/>
</dbReference>
<evidence type="ECO:0000256" key="1">
    <source>
        <dbReference type="ARBA" id="ARBA00004162"/>
    </source>
</evidence>
<accession>A0A7N2MAK6</accession>
<dbReference type="GO" id="GO:0005886">
    <property type="term" value="C:plasma membrane"/>
    <property type="evidence" value="ECO:0007669"/>
    <property type="project" value="UniProtKB-SubCell"/>
</dbReference>
<dbReference type="InterPro" id="IPR057097">
    <property type="entry name" value="LysM_RLK3/10"/>
</dbReference>
<dbReference type="InParanoid" id="A0A7N2MAK6"/>
<sequence>MLVSVFSSIAESKCSKGCSLALASYYVWEGSNLTFIAEVLQSDAEVIVSYNKQTIPNKDTVREGIRANVPFPCDCIRGEFLGHEFNYTVNEGDTYTKVAQDYYANLTTYQFLQQTNSQYPTNNIPVGATLKVTVNCSCGNRLVSNDYGLFITYPLRPEDTVESIANATGLDVTLLESYNPGVNFNQGSGLVYIPGKVFTSIAESKCSKGCDLALASYHVWSGSNLTFIAQVLQSNLNIIPKTIVSYNKQTISNQDNVNAGVRVNVPFPCDCIHGEFLGHVFEYTVHSGDTYLKVAQDWYANLTTYQLLQNYNSYDPNHIPDTNAKLNVTVPCSCGDSSVTKDYGLFITYPLQPGDTLESIALATNFNVTLLQSYNQDSNLASPMKPKLGFSVLLVLVSVLHFSSIAESKCSKGCDLALASYYVMPETNLTFIAQVLQSNLNINPSTIVSYNKQTITNQDSVQDGVKANVPFPCDCINGEFLGHMFEYTVHSGDTYLTVAQTYYANLTTYQLLQKYNSYDSNNIPDTNAKLNVTVTCSCGDSSVSKDYGLFITYPLRPEDTVESIASATNLSVALLQSYNPGVNFGQGSGVVYIPGKGQLVFCDIIAKTVKVASILCGTSDLCFS</sequence>
<evidence type="ECO:0000256" key="2">
    <source>
        <dbReference type="ARBA" id="ARBA00022475"/>
    </source>
</evidence>
<evidence type="ECO:0000313" key="10">
    <source>
        <dbReference type="Proteomes" id="UP000594261"/>
    </source>
</evidence>
<reference evidence="9" key="2">
    <citation type="submission" date="2021-01" db="UniProtKB">
        <authorList>
            <consortium name="EnsemblPlants"/>
        </authorList>
    </citation>
    <scope>IDENTIFICATION</scope>
</reference>
<dbReference type="PROSITE" id="PS51782">
    <property type="entry name" value="LYSM"/>
    <property type="match status" value="2"/>
</dbReference>
<organism evidence="9 10">
    <name type="scientific">Quercus lobata</name>
    <name type="common">Valley oak</name>
    <dbReference type="NCBI Taxonomy" id="97700"/>
    <lineage>
        <taxon>Eukaryota</taxon>
        <taxon>Viridiplantae</taxon>
        <taxon>Streptophyta</taxon>
        <taxon>Embryophyta</taxon>
        <taxon>Tracheophyta</taxon>
        <taxon>Spermatophyta</taxon>
        <taxon>Magnoliopsida</taxon>
        <taxon>eudicotyledons</taxon>
        <taxon>Gunneridae</taxon>
        <taxon>Pentapetalae</taxon>
        <taxon>rosids</taxon>
        <taxon>fabids</taxon>
        <taxon>Fagales</taxon>
        <taxon>Fagaceae</taxon>
        <taxon>Quercus</taxon>
    </lineage>
</organism>
<evidence type="ECO:0000256" key="6">
    <source>
        <dbReference type="ARBA" id="ARBA00023136"/>
    </source>
</evidence>
<keyword evidence="6" id="KW-0472">Membrane</keyword>
<dbReference type="Gramene" id="QL08p031298:mrna">
    <property type="protein sequence ID" value="QL08p031298:mrna"/>
    <property type="gene ID" value="QL08p031298"/>
</dbReference>
<dbReference type="InterPro" id="IPR018392">
    <property type="entry name" value="LysM"/>
</dbReference>
<evidence type="ECO:0000259" key="8">
    <source>
        <dbReference type="PROSITE" id="PS51782"/>
    </source>
</evidence>
<dbReference type="SMART" id="SM00257">
    <property type="entry name" value="LysM"/>
    <property type="match status" value="7"/>
</dbReference>
<evidence type="ECO:0000256" key="3">
    <source>
        <dbReference type="ARBA" id="ARBA00022692"/>
    </source>
</evidence>
<dbReference type="EnsemblPlants" id="QL08p031298:mrna">
    <property type="protein sequence ID" value="QL08p031298:mrna"/>
    <property type="gene ID" value="QL08p031298"/>
</dbReference>
<keyword evidence="2" id="KW-1003">Cell membrane</keyword>
<proteinExistence type="predicted"/>
<reference evidence="9 10" key="1">
    <citation type="journal article" date="2016" name="G3 (Bethesda)">
        <title>First Draft Assembly and Annotation of the Genome of a California Endemic Oak Quercus lobata Nee (Fagaceae).</title>
        <authorList>
            <person name="Sork V.L."/>
            <person name="Fitz-Gibbon S.T."/>
            <person name="Puiu D."/>
            <person name="Crepeau M."/>
            <person name="Gugger P.F."/>
            <person name="Sherman R."/>
            <person name="Stevens K."/>
            <person name="Langley C.H."/>
            <person name="Pellegrini M."/>
            <person name="Salzberg S.L."/>
        </authorList>
    </citation>
    <scope>NUCLEOTIDE SEQUENCE [LARGE SCALE GENOMIC DNA]</scope>
    <source>
        <strain evidence="9 10">cv. SW786</strain>
    </source>
</reference>
<keyword evidence="7" id="KW-1015">Disulfide bond</keyword>
<dbReference type="Pfam" id="PF23577">
    <property type="entry name" value="LysM_RLK"/>
    <property type="match status" value="3"/>
</dbReference>
<feature type="domain" description="LysM" evidence="8">
    <location>
        <begin position="85"/>
        <end position="132"/>
    </location>
</feature>
<dbReference type="GO" id="GO:0019199">
    <property type="term" value="F:transmembrane receptor protein kinase activity"/>
    <property type="evidence" value="ECO:0007669"/>
    <property type="project" value="InterPro"/>
</dbReference>
<dbReference type="InterPro" id="IPR036779">
    <property type="entry name" value="LysM_dom_sf"/>
</dbReference>
<comment type="subcellular location">
    <subcellularLocation>
        <location evidence="1">Cell membrane</location>
        <topology evidence="1">Single-pass membrane protein</topology>
    </subcellularLocation>
</comment>
<name>A0A7N2MAK6_QUELO</name>
<dbReference type="GO" id="GO:0045087">
    <property type="term" value="P:innate immune response"/>
    <property type="evidence" value="ECO:0007669"/>
    <property type="project" value="InterPro"/>
</dbReference>
<dbReference type="InterPro" id="IPR044812">
    <property type="entry name" value="CERK1/LYK3-like"/>
</dbReference>
<dbReference type="Proteomes" id="UP000594261">
    <property type="component" value="Chromosome 8"/>
</dbReference>
<evidence type="ECO:0000256" key="7">
    <source>
        <dbReference type="ARBA" id="ARBA00023157"/>
    </source>
</evidence>
<feature type="domain" description="LysM" evidence="8">
    <location>
        <begin position="347"/>
        <end position="394"/>
    </location>
</feature>
<keyword evidence="4" id="KW-0732">Signal</keyword>
<keyword evidence="10" id="KW-1185">Reference proteome</keyword>
<protein>
    <recommendedName>
        <fullName evidence="8">LysM domain-containing protein</fullName>
    </recommendedName>
</protein>